<evidence type="ECO:0000313" key="8">
    <source>
        <dbReference type="Proteomes" id="UP000050482"/>
    </source>
</evidence>
<evidence type="ECO:0000256" key="3">
    <source>
        <dbReference type="ARBA" id="ARBA00022989"/>
    </source>
</evidence>
<evidence type="ECO:0000256" key="4">
    <source>
        <dbReference type="ARBA" id="ARBA00023136"/>
    </source>
</evidence>
<dbReference type="PANTHER" id="PTHR35529">
    <property type="entry name" value="MANGANESE EFFLUX PUMP MNTP-RELATED"/>
    <property type="match status" value="1"/>
</dbReference>
<comment type="caution">
    <text evidence="7">The sequence shown here is derived from an EMBL/GenBank/DDBJ whole genome shotgun (WGS) entry which is preliminary data.</text>
</comment>
<feature type="region of interest" description="Disordered" evidence="5">
    <location>
        <begin position="102"/>
        <end position="121"/>
    </location>
</feature>
<feature type="transmembrane region" description="Helical" evidence="6">
    <location>
        <begin position="42"/>
        <end position="62"/>
    </location>
</feature>
<dbReference type="PATRIC" id="fig|471514.4.peg.4430"/>
<reference evidence="7 8" key="1">
    <citation type="submission" date="2015-09" db="EMBL/GenBank/DDBJ databases">
        <title>Draft genome sequence of Alicyclobacillus ferrooxydans DSM 22381.</title>
        <authorList>
            <person name="Hemp J."/>
        </authorList>
    </citation>
    <scope>NUCLEOTIDE SEQUENCE [LARGE SCALE GENOMIC DNA]</scope>
    <source>
        <strain evidence="7 8">TC-34</strain>
    </source>
</reference>
<keyword evidence="3 6" id="KW-1133">Transmembrane helix</keyword>
<organism evidence="7 8">
    <name type="scientific">Alicyclobacillus ferrooxydans</name>
    <dbReference type="NCBI Taxonomy" id="471514"/>
    <lineage>
        <taxon>Bacteria</taxon>
        <taxon>Bacillati</taxon>
        <taxon>Bacillota</taxon>
        <taxon>Bacilli</taxon>
        <taxon>Bacillales</taxon>
        <taxon>Alicyclobacillaceae</taxon>
        <taxon>Alicyclobacillus</taxon>
    </lineage>
</organism>
<accession>A0A0N8PNE3</accession>
<sequence>MAVDITQWLLVLGFAISSSIDNFGVGVSYGVTKIRIGLRANLLIAIIAFVFSITGIYFGGYISKIMPGTLSTVVAALFVLIIGVRIILITLTAKRKASQSQAESKPESKRFTSYVDEPERADKDKSGEISITEALVLGVAVSMNALTNGLGAGLMKLSPMYVSTAAALFSFIAIWSGVKLGERVAHIRIGRFNLGQFSTMISGAILLLIAAHMLVTVVNI</sequence>
<dbReference type="InterPro" id="IPR014205">
    <property type="entry name" value="Spore_YtaF"/>
</dbReference>
<keyword evidence="2 6" id="KW-0812">Transmembrane</keyword>
<evidence type="ECO:0000313" key="7">
    <source>
        <dbReference type="EMBL" id="KPV41285.1"/>
    </source>
</evidence>
<keyword evidence="4 6" id="KW-0472">Membrane</keyword>
<evidence type="ECO:0000256" key="2">
    <source>
        <dbReference type="ARBA" id="ARBA00022692"/>
    </source>
</evidence>
<dbReference type="Proteomes" id="UP000050482">
    <property type="component" value="Unassembled WGS sequence"/>
</dbReference>
<proteinExistence type="predicted"/>
<protein>
    <submittedName>
        <fullName evidence="7">Sporulation protein</fullName>
    </submittedName>
</protein>
<dbReference type="OrthoDB" id="1679205at2"/>
<dbReference type="NCBIfam" id="TIGR02840">
    <property type="entry name" value="spore_YtaF"/>
    <property type="match status" value="1"/>
</dbReference>
<dbReference type="STRING" id="471514.AN477_20705"/>
<dbReference type="InterPro" id="IPR003810">
    <property type="entry name" value="Mntp/YtaF"/>
</dbReference>
<keyword evidence="8" id="KW-1185">Reference proteome</keyword>
<keyword evidence="1" id="KW-1003">Cell membrane</keyword>
<dbReference type="Pfam" id="PF02659">
    <property type="entry name" value="Mntp"/>
    <property type="match status" value="1"/>
</dbReference>
<feature type="transmembrane region" description="Helical" evidence="6">
    <location>
        <begin position="134"/>
        <end position="154"/>
    </location>
</feature>
<dbReference type="AlphaFoldDB" id="A0A0N8PNE3"/>
<feature type="transmembrane region" description="Helical" evidence="6">
    <location>
        <begin position="6"/>
        <end position="30"/>
    </location>
</feature>
<gene>
    <name evidence="7" type="ORF">AN477_20705</name>
</gene>
<name>A0A0N8PNE3_9BACL</name>
<feature type="transmembrane region" description="Helical" evidence="6">
    <location>
        <begin position="199"/>
        <end position="218"/>
    </location>
</feature>
<dbReference type="EMBL" id="LJCO01000094">
    <property type="protein sequence ID" value="KPV41285.1"/>
    <property type="molecule type" value="Genomic_DNA"/>
</dbReference>
<evidence type="ECO:0000256" key="5">
    <source>
        <dbReference type="SAM" id="MobiDB-lite"/>
    </source>
</evidence>
<feature type="transmembrane region" description="Helical" evidence="6">
    <location>
        <begin position="160"/>
        <end position="178"/>
    </location>
</feature>
<dbReference type="RefSeq" id="WP_054971098.1">
    <property type="nucleotide sequence ID" value="NZ_LJCO01000094.1"/>
</dbReference>
<feature type="transmembrane region" description="Helical" evidence="6">
    <location>
        <begin position="68"/>
        <end position="91"/>
    </location>
</feature>
<evidence type="ECO:0000256" key="6">
    <source>
        <dbReference type="SAM" id="Phobius"/>
    </source>
</evidence>
<dbReference type="PANTHER" id="PTHR35529:SF2">
    <property type="entry name" value="SPORULATION PROTEIN YTAF-RELATED"/>
    <property type="match status" value="1"/>
</dbReference>
<evidence type="ECO:0000256" key="1">
    <source>
        <dbReference type="ARBA" id="ARBA00022475"/>
    </source>
</evidence>